<name>U3BZX3_9VIBR</name>
<accession>U3BZX3</accession>
<dbReference type="EMBL" id="BATL01000015">
    <property type="protein sequence ID" value="GAD74814.1"/>
    <property type="molecule type" value="Genomic_DNA"/>
</dbReference>
<comment type="caution">
    <text evidence="1">The sequence shown here is derived from an EMBL/GenBank/DDBJ whole genome shotgun (WGS) entry which is preliminary data.</text>
</comment>
<dbReference type="AlphaFoldDB" id="U3BZX3"/>
<reference evidence="1 2" key="1">
    <citation type="submission" date="2013-09" db="EMBL/GenBank/DDBJ databases">
        <title>Whole genome shotgun sequence of Vibrio azureus NBRC 104587.</title>
        <authorList>
            <person name="Isaki S."/>
            <person name="Hosoyama A."/>
            <person name="Numata M."/>
            <person name="Hashimoto M."/>
            <person name="Hosoyama Y."/>
            <person name="Tsuchikane K."/>
            <person name="Noguchi M."/>
            <person name="Hirakata S."/>
            <person name="Ichikawa N."/>
            <person name="Ohji S."/>
            <person name="Yamazoe A."/>
            <person name="Fujita N."/>
        </authorList>
    </citation>
    <scope>NUCLEOTIDE SEQUENCE [LARGE SCALE GENOMIC DNA]</scope>
    <source>
        <strain evidence="1 2">NBRC 104587</strain>
    </source>
</reference>
<keyword evidence="2" id="KW-1185">Reference proteome</keyword>
<evidence type="ECO:0000313" key="1">
    <source>
        <dbReference type="EMBL" id="GAD74814.1"/>
    </source>
</evidence>
<sequence length="68" mass="7467">MKIALLFHGYAVTGINALVCVIGSLKPVQTENIGNDAMKTANIKKILTLIQSGRNLRKSDRYNYTQAS</sequence>
<protein>
    <submittedName>
        <fullName evidence="1">Uncharacterized protein</fullName>
    </submittedName>
</protein>
<dbReference type="Proteomes" id="UP000016567">
    <property type="component" value="Unassembled WGS sequence"/>
</dbReference>
<proteinExistence type="predicted"/>
<evidence type="ECO:0000313" key="2">
    <source>
        <dbReference type="Proteomes" id="UP000016567"/>
    </source>
</evidence>
<organism evidence="1 2">
    <name type="scientific">Vibrio azureus NBRC 104587</name>
    <dbReference type="NCBI Taxonomy" id="1219077"/>
    <lineage>
        <taxon>Bacteria</taxon>
        <taxon>Pseudomonadati</taxon>
        <taxon>Pseudomonadota</taxon>
        <taxon>Gammaproteobacteria</taxon>
        <taxon>Vibrionales</taxon>
        <taxon>Vibrionaceae</taxon>
        <taxon>Vibrio</taxon>
    </lineage>
</organism>
<gene>
    <name evidence="1" type="ORF">VAZ01S_015_00580</name>
</gene>